<evidence type="ECO:0000313" key="1">
    <source>
        <dbReference type="EMBL" id="KKM17361.1"/>
    </source>
</evidence>
<feature type="non-terminal residue" evidence="1">
    <location>
        <position position="1"/>
    </location>
</feature>
<protein>
    <submittedName>
        <fullName evidence="1">Uncharacterized protein</fullName>
    </submittedName>
</protein>
<gene>
    <name evidence="1" type="ORF">LCGC14_1676560</name>
</gene>
<reference evidence="1" key="1">
    <citation type="journal article" date="2015" name="Nature">
        <title>Complex archaea that bridge the gap between prokaryotes and eukaryotes.</title>
        <authorList>
            <person name="Spang A."/>
            <person name="Saw J.H."/>
            <person name="Jorgensen S.L."/>
            <person name="Zaremba-Niedzwiedzka K."/>
            <person name="Martijn J."/>
            <person name="Lind A.E."/>
            <person name="van Eijk R."/>
            <person name="Schleper C."/>
            <person name="Guy L."/>
            <person name="Ettema T.J."/>
        </authorList>
    </citation>
    <scope>NUCLEOTIDE SEQUENCE</scope>
</reference>
<organism evidence="1">
    <name type="scientific">marine sediment metagenome</name>
    <dbReference type="NCBI Taxonomy" id="412755"/>
    <lineage>
        <taxon>unclassified sequences</taxon>
        <taxon>metagenomes</taxon>
        <taxon>ecological metagenomes</taxon>
    </lineage>
</organism>
<dbReference type="AlphaFoldDB" id="A0A0F9HPX6"/>
<sequence length="68" mass="7584">KIYKNGADWSSANWDGNNRINQSKAVSGSDVVFLDATDYIEIFVYHNHGSNIDFNSGTNLNFASITRI</sequence>
<comment type="caution">
    <text evidence="1">The sequence shown here is derived from an EMBL/GenBank/DDBJ whole genome shotgun (WGS) entry which is preliminary data.</text>
</comment>
<dbReference type="EMBL" id="LAZR01014470">
    <property type="protein sequence ID" value="KKM17361.1"/>
    <property type="molecule type" value="Genomic_DNA"/>
</dbReference>
<proteinExistence type="predicted"/>
<name>A0A0F9HPX6_9ZZZZ</name>
<accession>A0A0F9HPX6</accession>